<reference evidence="1" key="2">
    <citation type="submission" date="2020-11" db="EMBL/GenBank/DDBJ databases">
        <authorList>
            <person name="McCartney M.A."/>
            <person name="Auch B."/>
            <person name="Kono T."/>
            <person name="Mallez S."/>
            <person name="Becker A."/>
            <person name="Gohl D.M."/>
            <person name="Silverstein K.A.T."/>
            <person name="Koren S."/>
            <person name="Bechman K.B."/>
            <person name="Herman A."/>
            <person name="Abrahante J.E."/>
            <person name="Garbe J."/>
        </authorList>
    </citation>
    <scope>NUCLEOTIDE SEQUENCE</scope>
    <source>
        <strain evidence="1">Duluth1</strain>
        <tissue evidence="1">Whole animal</tissue>
    </source>
</reference>
<evidence type="ECO:0000313" key="2">
    <source>
        <dbReference type="Proteomes" id="UP000828390"/>
    </source>
</evidence>
<dbReference type="AlphaFoldDB" id="A0A9D3YUP4"/>
<keyword evidence="2" id="KW-1185">Reference proteome</keyword>
<organism evidence="1 2">
    <name type="scientific">Dreissena polymorpha</name>
    <name type="common">Zebra mussel</name>
    <name type="synonym">Mytilus polymorpha</name>
    <dbReference type="NCBI Taxonomy" id="45954"/>
    <lineage>
        <taxon>Eukaryota</taxon>
        <taxon>Metazoa</taxon>
        <taxon>Spiralia</taxon>
        <taxon>Lophotrochozoa</taxon>
        <taxon>Mollusca</taxon>
        <taxon>Bivalvia</taxon>
        <taxon>Autobranchia</taxon>
        <taxon>Heteroconchia</taxon>
        <taxon>Euheterodonta</taxon>
        <taxon>Imparidentia</taxon>
        <taxon>Neoheterodontei</taxon>
        <taxon>Myida</taxon>
        <taxon>Dreissenoidea</taxon>
        <taxon>Dreissenidae</taxon>
        <taxon>Dreissena</taxon>
    </lineage>
</organism>
<evidence type="ECO:0000313" key="1">
    <source>
        <dbReference type="EMBL" id="KAH3707685.1"/>
    </source>
</evidence>
<accession>A0A9D3YUP4</accession>
<reference evidence="1" key="1">
    <citation type="journal article" date="2019" name="bioRxiv">
        <title>The Genome of the Zebra Mussel, Dreissena polymorpha: A Resource for Invasive Species Research.</title>
        <authorList>
            <person name="McCartney M.A."/>
            <person name="Auch B."/>
            <person name="Kono T."/>
            <person name="Mallez S."/>
            <person name="Zhang Y."/>
            <person name="Obille A."/>
            <person name="Becker A."/>
            <person name="Abrahante J.E."/>
            <person name="Garbe J."/>
            <person name="Badalamenti J.P."/>
            <person name="Herman A."/>
            <person name="Mangelson H."/>
            <person name="Liachko I."/>
            <person name="Sullivan S."/>
            <person name="Sone E.D."/>
            <person name="Koren S."/>
            <person name="Silverstein K.A.T."/>
            <person name="Beckman K.B."/>
            <person name="Gohl D.M."/>
        </authorList>
    </citation>
    <scope>NUCLEOTIDE SEQUENCE</scope>
    <source>
        <strain evidence="1">Duluth1</strain>
        <tissue evidence="1">Whole animal</tissue>
    </source>
</reference>
<comment type="caution">
    <text evidence="1">The sequence shown here is derived from an EMBL/GenBank/DDBJ whole genome shotgun (WGS) entry which is preliminary data.</text>
</comment>
<gene>
    <name evidence="1" type="ORF">DPMN_067096</name>
</gene>
<protein>
    <submittedName>
        <fullName evidence="1">Uncharacterized protein</fullName>
    </submittedName>
</protein>
<name>A0A9D3YUP4_DREPO</name>
<dbReference type="EMBL" id="JAIWYP010000014">
    <property type="protein sequence ID" value="KAH3707685.1"/>
    <property type="molecule type" value="Genomic_DNA"/>
</dbReference>
<sequence>MGDISRVMDMLLTAVFGEHAKSPRLHAIVNWNTRDHGNAALPPKTPVCEGHLHV</sequence>
<proteinExistence type="predicted"/>
<dbReference type="Proteomes" id="UP000828390">
    <property type="component" value="Unassembled WGS sequence"/>
</dbReference>